<protein>
    <submittedName>
        <fullName evidence="3">Uncharacterized protein</fullName>
    </submittedName>
</protein>
<organism evidence="3 4">
    <name type="scientific">Digitaria exilis</name>
    <dbReference type="NCBI Taxonomy" id="1010633"/>
    <lineage>
        <taxon>Eukaryota</taxon>
        <taxon>Viridiplantae</taxon>
        <taxon>Streptophyta</taxon>
        <taxon>Embryophyta</taxon>
        <taxon>Tracheophyta</taxon>
        <taxon>Spermatophyta</taxon>
        <taxon>Magnoliopsida</taxon>
        <taxon>Liliopsida</taxon>
        <taxon>Poales</taxon>
        <taxon>Poaceae</taxon>
        <taxon>PACMAD clade</taxon>
        <taxon>Panicoideae</taxon>
        <taxon>Panicodae</taxon>
        <taxon>Paniceae</taxon>
        <taxon>Anthephorinae</taxon>
        <taxon>Digitaria</taxon>
    </lineage>
</organism>
<name>A0A835KJP4_9POAL</name>
<accession>A0A835KJP4</accession>
<feature type="coiled-coil region" evidence="1">
    <location>
        <begin position="234"/>
        <end position="268"/>
    </location>
</feature>
<reference evidence="3" key="1">
    <citation type="submission" date="2020-07" db="EMBL/GenBank/DDBJ databases">
        <title>Genome sequence and genetic diversity analysis of an under-domesticated orphan crop, white fonio (Digitaria exilis).</title>
        <authorList>
            <person name="Bennetzen J.L."/>
            <person name="Chen S."/>
            <person name="Ma X."/>
            <person name="Wang X."/>
            <person name="Yssel A.E.J."/>
            <person name="Chaluvadi S.R."/>
            <person name="Johnson M."/>
            <person name="Gangashetty P."/>
            <person name="Hamidou F."/>
            <person name="Sanogo M.D."/>
            <person name="Zwaenepoel A."/>
            <person name="Wallace J."/>
            <person name="Van De Peer Y."/>
            <person name="Van Deynze A."/>
        </authorList>
    </citation>
    <scope>NUCLEOTIDE SEQUENCE</scope>
    <source>
        <tissue evidence="3">Leaves</tissue>
    </source>
</reference>
<keyword evidence="4" id="KW-1185">Reference proteome</keyword>
<gene>
    <name evidence="3" type="ORF">HU200_015440</name>
</gene>
<evidence type="ECO:0000256" key="2">
    <source>
        <dbReference type="SAM" id="MobiDB-lite"/>
    </source>
</evidence>
<evidence type="ECO:0000313" key="4">
    <source>
        <dbReference type="Proteomes" id="UP000636709"/>
    </source>
</evidence>
<dbReference type="AlphaFoldDB" id="A0A835KJP4"/>
<keyword evidence="1" id="KW-0175">Coiled coil</keyword>
<sequence length="443" mass="48595">MADRNATSEPPFSMEQFLADMEEAGGFFLVDTATGERFRKLHADVMDARARYDRLKALLDDTSAELDALREEYIAMAKHIAAVRLRTPPGNEGEYFSSPRRSRVFMEFRRQGVSGVSEGDQPTITGDKEGLPGSATTEPPFSMEQFLADMEEAGSFFVVDRATGERFRMLHAHVMHARARHNSFKALLDDTSAELDALRVEYIAMAKHIGAVRLRTPPGNLADMEEDGGRLRKLRHADDVMMDAEARYDRLKASLGDTTAELDALRMEYVAMAKHIAAVRLRTPPGNEGEGSGGRSTMDDEMELDVNPAPHAQVASADDQQLELAEVQRAFARIEARMAKTCGIYGEIVAAIDAVAAHVRQLRRLRAGAEGLGAEAELAEAVRNVVSVYGELSAGVRLVVAKRGSIVEMLRRNSMRLRGGGGAVEAADELADALQLIHIDLRD</sequence>
<comment type="caution">
    <text evidence="3">The sequence shown here is derived from an EMBL/GenBank/DDBJ whole genome shotgun (WGS) entry which is preliminary data.</text>
</comment>
<evidence type="ECO:0000313" key="3">
    <source>
        <dbReference type="EMBL" id="KAF8733076.1"/>
    </source>
</evidence>
<feature type="coiled-coil region" evidence="1">
    <location>
        <begin position="45"/>
        <end position="72"/>
    </location>
</feature>
<dbReference type="EMBL" id="JACEFO010001603">
    <property type="protein sequence ID" value="KAF8733076.1"/>
    <property type="molecule type" value="Genomic_DNA"/>
</dbReference>
<evidence type="ECO:0000256" key="1">
    <source>
        <dbReference type="SAM" id="Coils"/>
    </source>
</evidence>
<dbReference type="Proteomes" id="UP000636709">
    <property type="component" value="Unassembled WGS sequence"/>
</dbReference>
<feature type="region of interest" description="Disordered" evidence="2">
    <location>
        <begin position="112"/>
        <end position="137"/>
    </location>
</feature>
<proteinExistence type="predicted"/>
<dbReference type="OrthoDB" id="10629531at2759"/>